<dbReference type="Proteomes" id="UP001150569">
    <property type="component" value="Unassembled WGS sequence"/>
</dbReference>
<dbReference type="PANTHER" id="PTHR12496:SF0">
    <property type="entry name" value="METHYLTRANSFERASE DOMAIN-CONTAINING PROTEIN"/>
    <property type="match status" value="1"/>
</dbReference>
<protein>
    <recommendedName>
        <fullName evidence="2">Methyltransferase domain-containing protein</fullName>
    </recommendedName>
</protein>
<dbReference type="InterPro" id="IPR025714">
    <property type="entry name" value="Methyltranfer_dom"/>
</dbReference>
<feature type="domain" description="Methyltransferase" evidence="2">
    <location>
        <begin position="168"/>
        <end position="375"/>
    </location>
</feature>
<proteinExistence type="predicted"/>
<evidence type="ECO:0000313" key="3">
    <source>
        <dbReference type="EMBL" id="KAJ1930072.1"/>
    </source>
</evidence>
<dbReference type="EMBL" id="JANBPT010000016">
    <property type="protein sequence ID" value="KAJ1930072.1"/>
    <property type="molecule type" value="Genomic_DNA"/>
</dbReference>
<comment type="caution">
    <text evidence="3">The sequence shown here is derived from an EMBL/GenBank/DDBJ whole genome shotgun (WGS) entry which is preliminary data.</text>
</comment>
<evidence type="ECO:0000259" key="2">
    <source>
        <dbReference type="Pfam" id="PF13679"/>
    </source>
</evidence>
<accession>A0A9W8AII1</accession>
<organism evidence="3 4">
    <name type="scientific">Tieghemiomyces parasiticus</name>
    <dbReference type="NCBI Taxonomy" id="78921"/>
    <lineage>
        <taxon>Eukaryota</taxon>
        <taxon>Fungi</taxon>
        <taxon>Fungi incertae sedis</taxon>
        <taxon>Zoopagomycota</taxon>
        <taxon>Kickxellomycotina</taxon>
        <taxon>Dimargaritomycetes</taxon>
        <taxon>Dimargaritales</taxon>
        <taxon>Dimargaritaceae</taxon>
        <taxon>Tieghemiomyces</taxon>
    </lineage>
</organism>
<keyword evidence="4" id="KW-1185">Reference proteome</keyword>
<reference evidence="3" key="1">
    <citation type="submission" date="2022-07" db="EMBL/GenBank/DDBJ databases">
        <title>Phylogenomic reconstructions and comparative analyses of Kickxellomycotina fungi.</title>
        <authorList>
            <person name="Reynolds N.K."/>
            <person name="Stajich J.E."/>
            <person name="Barry K."/>
            <person name="Grigoriev I.V."/>
            <person name="Crous P."/>
            <person name="Smith M.E."/>
        </authorList>
    </citation>
    <scope>NUCLEOTIDE SEQUENCE</scope>
    <source>
        <strain evidence="3">RSA 861</strain>
    </source>
</reference>
<name>A0A9W8AII1_9FUNG</name>
<evidence type="ECO:0000256" key="1">
    <source>
        <dbReference type="SAM" id="MobiDB-lite"/>
    </source>
</evidence>
<feature type="region of interest" description="Disordered" evidence="1">
    <location>
        <begin position="139"/>
        <end position="160"/>
    </location>
</feature>
<dbReference type="OrthoDB" id="10258156at2759"/>
<sequence length="588" mass="64344">MTPFPLEQLFPGSLAGCRFTPADPAALVDRLQQLQDMADRYAWLAEMHIVDFLVEDHWQKLPPTWCTYFDGEWQGSSEDLVALAAAAEPSNDHPVENRLGTGSWANCPADLQTFVSHCRDLALDRRPQRITTARSLLAHTDPKETTSAPEGLEAPPIDPRILSGMNPKKVVEVQQLAYLIARVAQQQGIHLVADVGAGQGYLSRVLVYQYDQAVLALDSNQIQTCGAERLQARIDKAVGSAVRSNQSDITAELPTVSGTETEPERRLSDREALQIVTLSGRPAYLRHVTCFIDQRSLARVEQEYVAEAITATAADPAADASDRTSPTERAGTADGRPWLICGLHACGNLTNVMLQWYTQSSAQCLVSVGCCYNLLGYTDDAFASPPPPASHPTAACGGGPANPSILLTESPNYPLSATLQARGAVLRVNALKLACQAPTRWGGANVATSVANFGRHFYRALLHYLMVDRALVQTTDPFPVVGRLPKSAFTDFPTYCRRALARLGHGENGNVDAATAQRYYESMLPYATRMAVVWTLKALLAPCLEALIILDRCRYLVERGHEVTLLPLFDTIVSPRNMVIVARPWSRR</sequence>
<evidence type="ECO:0000313" key="4">
    <source>
        <dbReference type="Proteomes" id="UP001150569"/>
    </source>
</evidence>
<dbReference type="PANTHER" id="PTHR12496">
    <property type="entry name" value="CGI-41 METHYLTRANSFERASE"/>
    <property type="match status" value="1"/>
</dbReference>
<gene>
    <name evidence="3" type="ORF">IWQ60_000615</name>
</gene>
<dbReference type="Pfam" id="PF13679">
    <property type="entry name" value="Methyltransf_32"/>
    <property type="match status" value="1"/>
</dbReference>
<dbReference type="InterPro" id="IPR052220">
    <property type="entry name" value="METTL25"/>
</dbReference>
<dbReference type="AlphaFoldDB" id="A0A9W8AII1"/>